<keyword evidence="2" id="KW-1185">Reference proteome</keyword>
<dbReference type="OrthoDB" id="7365095at2"/>
<comment type="caution">
    <text evidence="1">The sequence shown here is derived from an EMBL/GenBank/DDBJ whole genome shotgun (WGS) entry which is preliminary data.</text>
</comment>
<evidence type="ECO:0000313" key="1">
    <source>
        <dbReference type="EMBL" id="EWY38810.1"/>
    </source>
</evidence>
<organism evidence="1 2">
    <name type="scientific">Skermanella stibiiresistens SB22</name>
    <dbReference type="NCBI Taxonomy" id="1385369"/>
    <lineage>
        <taxon>Bacteria</taxon>
        <taxon>Pseudomonadati</taxon>
        <taxon>Pseudomonadota</taxon>
        <taxon>Alphaproteobacteria</taxon>
        <taxon>Rhodospirillales</taxon>
        <taxon>Azospirillaceae</taxon>
        <taxon>Skermanella</taxon>
    </lineage>
</organism>
<accession>W9GY07</accession>
<dbReference type="Proteomes" id="UP000019486">
    <property type="component" value="Unassembled WGS sequence"/>
</dbReference>
<dbReference type="RefSeq" id="WP_157619441.1">
    <property type="nucleotide sequence ID" value="NZ_AVFL01000016.1"/>
</dbReference>
<dbReference type="STRING" id="1385369.N825_11175"/>
<dbReference type="AlphaFoldDB" id="W9GY07"/>
<name>W9GY07_9PROT</name>
<sequence>MDDDLRAASINTAIRNARLICYETGCRPNYDNPAFRMAMDVAYRIDDLLCGSEMPRVVR</sequence>
<proteinExistence type="predicted"/>
<gene>
    <name evidence="1" type="ORF">N825_11175</name>
</gene>
<reference evidence="1 2" key="1">
    <citation type="submission" date="2013-08" db="EMBL/GenBank/DDBJ databases">
        <title>The genome sequence of Skermanella stibiiresistens.</title>
        <authorList>
            <person name="Zhu W."/>
            <person name="Wang G."/>
        </authorList>
    </citation>
    <scope>NUCLEOTIDE SEQUENCE [LARGE SCALE GENOMIC DNA]</scope>
    <source>
        <strain evidence="1 2">SB22</strain>
    </source>
</reference>
<protein>
    <submittedName>
        <fullName evidence="1">Uncharacterized protein</fullName>
    </submittedName>
</protein>
<dbReference type="EMBL" id="AVFL01000016">
    <property type="protein sequence ID" value="EWY38810.1"/>
    <property type="molecule type" value="Genomic_DNA"/>
</dbReference>
<evidence type="ECO:0000313" key="2">
    <source>
        <dbReference type="Proteomes" id="UP000019486"/>
    </source>
</evidence>